<reference evidence="1 2" key="1">
    <citation type="submission" date="2021-07" db="EMBL/GenBank/DDBJ databases">
        <title>Paenibacillus radiodurans sp. nov., isolated from the southeastern edge of Tengger Desert.</title>
        <authorList>
            <person name="Zhang G."/>
        </authorList>
    </citation>
    <scope>NUCLEOTIDE SEQUENCE [LARGE SCALE GENOMIC DNA]</scope>
    <source>
        <strain evidence="1 2">CCM 7311</strain>
    </source>
</reference>
<sequence>MKVDFHFHLEEGPYSLRWLERTARALSATSDEIGREQETGRSPLHSLSWINSVSAQLGRRIEQGPFHQNWIKRYLAEGRRRGIGKFGLVDHLYRFEEFKPYYLKHICVDDSPLGRLQREWLDRVCVTSASAFIEAAKAAAGSDDALSVGLEADY</sequence>
<keyword evidence="2" id="KW-1185">Reference proteome</keyword>
<proteinExistence type="predicted"/>
<organism evidence="1 2">
    <name type="scientific">Paenibacillus sepulcri</name>
    <dbReference type="NCBI Taxonomy" id="359917"/>
    <lineage>
        <taxon>Bacteria</taxon>
        <taxon>Bacillati</taxon>
        <taxon>Bacillota</taxon>
        <taxon>Bacilli</taxon>
        <taxon>Bacillales</taxon>
        <taxon>Paenibacillaceae</taxon>
        <taxon>Paenibacillus</taxon>
    </lineage>
</organism>
<evidence type="ECO:0000313" key="1">
    <source>
        <dbReference type="EMBL" id="MBW7459140.1"/>
    </source>
</evidence>
<dbReference type="EMBL" id="JAHZIK010001499">
    <property type="protein sequence ID" value="MBW7459140.1"/>
    <property type="molecule type" value="Genomic_DNA"/>
</dbReference>
<comment type="caution">
    <text evidence="1">The sequence shown here is derived from an EMBL/GenBank/DDBJ whole genome shotgun (WGS) entry which is preliminary data.</text>
</comment>
<dbReference type="Proteomes" id="UP001519887">
    <property type="component" value="Unassembled WGS sequence"/>
</dbReference>
<accession>A0ABS7CEL1</accession>
<name>A0ABS7CEL1_9BACL</name>
<feature type="non-terminal residue" evidence="1">
    <location>
        <position position="154"/>
    </location>
</feature>
<protein>
    <submittedName>
        <fullName evidence="1">Histidinol phosphate phosphatase domain-containing protein</fullName>
    </submittedName>
</protein>
<gene>
    <name evidence="1" type="ORF">K0U00_34325</name>
</gene>
<evidence type="ECO:0000313" key="2">
    <source>
        <dbReference type="Proteomes" id="UP001519887"/>
    </source>
</evidence>